<dbReference type="Gene3D" id="1.10.10.10">
    <property type="entry name" value="Winged helix-like DNA-binding domain superfamily/Winged helix DNA-binding domain"/>
    <property type="match status" value="3"/>
</dbReference>
<evidence type="ECO:0000313" key="10">
    <source>
        <dbReference type="Proteomes" id="UP000005234"/>
    </source>
</evidence>
<dbReference type="KEGG" id="fau:Fraau_0747"/>
<dbReference type="RefSeq" id="WP_014402226.1">
    <property type="nucleotide sequence ID" value="NC_017033.1"/>
</dbReference>
<dbReference type="eggNOG" id="COG2137">
    <property type="taxonomic scope" value="Bacteria"/>
</dbReference>
<evidence type="ECO:0000259" key="7">
    <source>
        <dbReference type="Pfam" id="PF21981"/>
    </source>
</evidence>
<dbReference type="EMBL" id="CP003350">
    <property type="protein sequence ID" value="AFC85220.1"/>
    <property type="molecule type" value="Genomic_DNA"/>
</dbReference>
<dbReference type="AlphaFoldDB" id="H8KZB6"/>
<dbReference type="STRING" id="767434.Fraau_0747"/>
<dbReference type="InterPro" id="IPR053926">
    <property type="entry name" value="RecX_HTH_1st"/>
</dbReference>
<dbReference type="GO" id="GO:0005737">
    <property type="term" value="C:cytoplasm"/>
    <property type="evidence" value="ECO:0007669"/>
    <property type="project" value="UniProtKB-SubCell"/>
</dbReference>
<dbReference type="InterPro" id="IPR036388">
    <property type="entry name" value="WH-like_DNA-bd_sf"/>
</dbReference>
<evidence type="ECO:0000259" key="6">
    <source>
        <dbReference type="Pfam" id="PF02631"/>
    </source>
</evidence>
<accession>H8KZB6</accession>
<sequence length="172" mass="19496">MSRFKASARPRPSAYDKALGLLARREHSLFELRRKLGQGGYAADEIRQALERLDASPYQDDQRFGEALLRSRVQQGYGPMRIRVELRSHGLSDRIIAELLEEAAVDWDGLAQRQLIRHYGTEPAEEAVDRQRRAQYLQRRGFSAANIRAAGQRLEEAGTDDGMTFDASCFGE</sequence>
<dbReference type="Pfam" id="PF02631">
    <property type="entry name" value="RecX_HTH2"/>
    <property type="match status" value="1"/>
</dbReference>
<organism evidence="9 10">
    <name type="scientific">Frateuria aurantia (strain ATCC 33424 / DSM 6220 / KCTC 2777 / LMG 1558 / NBRC 3245 / NCIMB 13370)</name>
    <name type="common">Acetobacter aurantius</name>
    <dbReference type="NCBI Taxonomy" id="767434"/>
    <lineage>
        <taxon>Bacteria</taxon>
        <taxon>Pseudomonadati</taxon>
        <taxon>Pseudomonadota</taxon>
        <taxon>Gammaproteobacteria</taxon>
        <taxon>Lysobacterales</taxon>
        <taxon>Rhodanobacteraceae</taxon>
        <taxon>Frateuria</taxon>
    </lineage>
</organism>
<dbReference type="OrthoDB" id="7066780at2"/>
<dbReference type="InterPro" id="IPR053925">
    <property type="entry name" value="RecX_HTH_3rd"/>
</dbReference>
<dbReference type="InterPro" id="IPR003783">
    <property type="entry name" value="Regulatory_RecX"/>
</dbReference>
<dbReference type="HOGENOM" id="CLU_066607_3_2_6"/>
<proteinExistence type="inferred from homology"/>
<comment type="function">
    <text evidence="5">Modulates RecA activity.</text>
</comment>
<keyword evidence="10" id="KW-1185">Reference proteome</keyword>
<evidence type="ECO:0000256" key="4">
    <source>
        <dbReference type="ARBA" id="ARBA00022490"/>
    </source>
</evidence>
<dbReference type="Pfam" id="PF21981">
    <property type="entry name" value="RecX_HTH3"/>
    <property type="match status" value="1"/>
</dbReference>
<feature type="domain" description="RecX first three-helical" evidence="8">
    <location>
        <begin position="14"/>
        <end position="53"/>
    </location>
</feature>
<evidence type="ECO:0000259" key="8">
    <source>
        <dbReference type="Pfam" id="PF21982"/>
    </source>
</evidence>
<dbReference type="Pfam" id="PF21982">
    <property type="entry name" value="RecX_HTH1"/>
    <property type="match status" value="1"/>
</dbReference>
<gene>
    <name evidence="5" type="primary">recX</name>
    <name evidence="9" type="ordered locus">Fraau_0747</name>
</gene>
<protein>
    <recommendedName>
        <fullName evidence="3 5">Regulatory protein RecX</fullName>
    </recommendedName>
</protein>
<evidence type="ECO:0000256" key="1">
    <source>
        <dbReference type="ARBA" id="ARBA00004496"/>
    </source>
</evidence>
<dbReference type="InterPro" id="IPR053924">
    <property type="entry name" value="RecX_HTH_2nd"/>
</dbReference>
<evidence type="ECO:0000256" key="5">
    <source>
        <dbReference type="HAMAP-Rule" id="MF_01114"/>
    </source>
</evidence>
<evidence type="ECO:0000256" key="2">
    <source>
        <dbReference type="ARBA" id="ARBA00009695"/>
    </source>
</evidence>
<feature type="domain" description="RecX second three-helical" evidence="6">
    <location>
        <begin position="60"/>
        <end position="100"/>
    </location>
</feature>
<comment type="similarity">
    <text evidence="2 5">Belongs to the RecX family.</text>
</comment>
<name>H8KZB6_FRAAD</name>
<dbReference type="PANTHER" id="PTHR33602">
    <property type="entry name" value="REGULATORY PROTEIN RECX FAMILY PROTEIN"/>
    <property type="match status" value="1"/>
</dbReference>
<reference evidence="9" key="1">
    <citation type="submission" date="2012-02" db="EMBL/GenBank/DDBJ databases">
        <title>The complete genome of Frateuria aurantia DSM 6220.</title>
        <authorList>
            <consortium name="US DOE Joint Genome Institute (JGI-PGF)"/>
            <person name="Lucas S."/>
            <person name="Copeland A."/>
            <person name="Lapidus A."/>
            <person name="Glavina del Rio T."/>
            <person name="Dalin E."/>
            <person name="Tice H."/>
            <person name="Bruce D."/>
            <person name="Goodwin L."/>
            <person name="Pitluck S."/>
            <person name="Peters L."/>
            <person name="Ovchinnikova G."/>
            <person name="Teshima H."/>
            <person name="Kyrpides N."/>
            <person name="Mavromatis K."/>
            <person name="Ivanova N."/>
            <person name="Brettin T."/>
            <person name="Detter J.C."/>
            <person name="Han C."/>
            <person name="Larimer F."/>
            <person name="Land M."/>
            <person name="Hauser L."/>
            <person name="Markowitz V."/>
            <person name="Cheng J.-F."/>
            <person name="Hugenholtz P."/>
            <person name="Woyke T."/>
            <person name="Wu D."/>
            <person name="Brambilla E."/>
            <person name="Klenk H.-P."/>
            <person name="Eisen J.A."/>
        </authorList>
    </citation>
    <scope>NUCLEOTIDE SEQUENCE</scope>
    <source>
        <strain evidence="9">DSM 6220</strain>
    </source>
</reference>
<evidence type="ECO:0000256" key="3">
    <source>
        <dbReference type="ARBA" id="ARBA00018111"/>
    </source>
</evidence>
<keyword evidence="4 5" id="KW-0963">Cytoplasm</keyword>
<evidence type="ECO:0000313" key="9">
    <source>
        <dbReference type="EMBL" id="AFC85220.1"/>
    </source>
</evidence>
<dbReference type="Proteomes" id="UP000005234">
    <property type="component" value="Chromosome"/>
</dbReference>
<dbReference type="HAMAP" id="MF_01114">
    <property type="entry name" value="RecX"/>
    <property type="match status" value="1"/>
</dbReference>
<feature type="domain" description="RecX third three-helical" evidence="7">
    <location>
        <begin position="110"/>
        <end position="150"/>
    </location>
</feature>
<dbReference type="GO" id="GO:0006282">
    <property type="term" value="P:regulation of DNA repair"/>
    <property type="evidence" value="ECO:0007669"/>
    <property type="project" value="UniProtKB-UniRule"/>
</dbReference>
<dbReference type="PANTHER" id="PTHR33602:SF1">
    <property type="entry name" value="REGULATORY PROTEIN RECX FAMILY PROTEIN"/>
    <property type="match status" value="1"/>
</dbReference>
<comment type="subcellular location">
    <subcellularLocation>
        <location evidence="1 5">Cytoplasm</location>
    </subcellularLocation>
</comment>